<comment type="caution">
    <text evidence="1">The sequence shown here is derived from an EMBL/GenBank/DDBJ whole genome shotgun (WGS) entry which is preliminary data.</text>
</comment>
<name>A0ABV0VDG2_9TELE</name>
<accession>A0ABV0VDG2</accession>
<gene>
    <name evidence="1" type="ORF">ILYODFUR_012680</name>
</gene>
<reference evidence="1 2" key="1">
    <citation type="submission" date="2021-06" db="EMBL/GenBank/DDBJ databases">
        <authorList>
            <person name="Palmer J.M."/>
        </authorList>
    </citation>
    <scope>NUCLEOTIDE SEQUENCE [LARGE SCALE GENOMIC DNA]</scope>
    <source>
        <strain evidence="2">if_2019</strain>
        <tissue evidence="1">Muscle</tissue>
    </source>
</reference>
<proteinExistence type="predicted"/>
<organism evidence="1 2">
    <name type="scientific">Ilyodon furcidens</name>
    <name type="common">goldbreast splitfin</name>
    <dbReference type="NCBI Taxonomy" id="33524"/>
    <lineage>
        <taxon>Eukaryota</taxon>
        <taxon>Metazoa</taxon>
        <taxon>Chordata</taxon>
        <taxon>Craniata</taxon>
        <taxon>Vertebrata</taxon>
        <taxon>Euteleostomi</taxon>
        <taxon>Actinopterygii</taxon>
        <taxon>Neopterygii</taxon>
        <taxon>Teleostei</taxon>
        <taxon>Neoteleostei</taxon>
        <taxon>Acanthomorphata</taxon>
        <taxon>Ovalentaria</taxon>
        <taxon>Atherinomorphae</taxon>
        <taxon>Cyprinodontiformes</taxon>
        <taxon>Goodeidae</taxon>
        <taxon>Ilyodon</taxon>
    </lineage>
</organism>
<protein>
    <submittedName>
        <fullName evidence="1">Uncharacterized protein</fullName>
    </submittedName>
</protein>
<dbReference type="EMBL" id="JAHRIQ010105274">
    <property type="protein sequence ID" value="MEQ2255318.1"/>
    <property type="molecule type" value="Genomic_DNA"/>
</dbReference>
<evidence type="ECO:0000313" key="2">
    <source>
        <dbReference type="Proteomes" id="UP001482620"/>
    </source>
</evidence>
<evidence type="ECO:0000313" key="1">
    <source>
        <dbReference type="EMBL" id="MEQ2255318.1"/>
    </source>
</evidence>
<dbReference type="Proteomes" id="UP001482620">
    <property type="component" value="Unassembled WGS sequence"/>
</dbReference>
<sequence>MRPSVPQPGLWQKSKTRAWEEFGETMEKDYWLASKRFLANRPAPQEGEAVFRQHCLQCGWGAADLVWGHYRAVEGVLRGSPQSCRHAFPGGSRGWGSFITQAEVPEVV</sequence>
<keyword evidence="2" id="KW-1185">Reference proteome</keyword>